<dbReference type="GO" id="GO:0005741">
    <property type="term" value="C:mitochondrial outer membrane"/>
    <property type="evidence" value="ECO:0007669"/>
    <property type="project" value="TreeGrafter"/>
</dbReference>
<dbReference type="AlphaFoldDB" id="A0AAV0YF63"/>
<dbReference type="PANTHER" id="PTHR45644:SF39">
    <property type="entry name" value="AAA-TYPE ATPASE FAMILY PROTEIN-RELATED"/>
    <property type="match status" value="1"/>
</dbReference>
<evidence type="ECO:0000256" key="1">
    <source>
        <dbReference type="ARBA" id="ARBA00004173"/>
    </source>
</evidence>
<name>A0AAV0YF63_VICFA</name>
<comment type="caution">
    <text evidence="7">The sequence shown here is derived from an EMBL/GenBank/DDBJ whole genome shotgun (WGS) entry which is preliminary data.</text>
</comment>
<dbReference type="PROSITE" id="PS00674">
    <property type="entry name" value="AAA"/>
    <property type="match status" value="1"/>
</dbReference>
<keyword evidence="4" id="KW-0496">Mitochondrion</keyword>
<comment type="subcellular location">
    <subcellularLocation>
        <location evidence="1">Mitochondrion</location>
    </subcellularLocation>
</comment>
<comment type="similarity">
    <text evidence="5">Belongs to the AAA ATPase family.</text>
</comment>
<feature type="domain" description="ATPase AAA-type core" evidence="6">
    <location>
        <begin position="137"/>
        <end position="192"/>
    </location>
</feature>
<dbReference type="GO" id="GO:0016887">
    <property type="term" value="F:ATP hydrolysis activity"/>
    <property type="evidence" value="ECO:0007669"/>
    <property type="project" value="InterPro"/>
</dbReference>
<proteinExistence type="inferred from homology"/>
<evidence type="ECO:0000259" key="6">
    <source>
        <dbReference type="Pfam" id="PF00004"/>
    </source>
</evidence>
<dbReference type="SUPFAM" id="SSF52540">
    <property type="entry name" value="P-loop containing nucleoside triphosphate hydrolases"/>
    <property type="match status" value="1"/>
</dbReference>
<dbReference type="InterPro" id="IPR027417">
    <property type="entry name" value="P-loop_NTPase"/>
</dbReference>
<evidence type="ECO:0000313" key="7">
    <source>
        <dbReference type="EMBL" id="CAI8584461.1"/>
    </source>
</evidence>
<dbReference type="Pfam" id="PF00004">
    <property type="entry name" value="AAA"/>
    <property type="match status" value="1"/>
</dbReference>
<sequence>MVNGHLFETRNLFTSKQLSNNYKTLKPCLSPSHLISVILHASTQLHTTLSITHLYHKFFFCSLSFIRLLALNCIGLLISSSSLSFDFDLVFVVSGLVVLDHAKGGRFVDGTFFMAPCVVPLCGNGLWKVVQPGCMLGRRENPGEHEAMRRMKNEFMVNWDGLRTKDTVRVLVLIATNRPYDLDRAVIRRLPLRLMNKVICAIMLFRPVKEILEKEKSMVL</sequence>
<dbReference type="InterPro" id="IPR003960">
    <property type="entry name" value="ATPase_AAA_CS"/>
</dbReference>
<keyword evidence="2 5" id="KW-0547">Nucleotide-binding</keyword>
<reference evidence="7 8" key="1">
    <citation type="submission" date="2023-01" db="EMBL/GenBank/DDBJ databases">
        <authorList>
            <person name="Kreplak J."/>
        </authorList>
    </citation>
    <scope>NUCLEOTIDE SEQUENCE [LARGE SCALE GENOMIC DNA]</scope>
</reference>
<evidence type="ECO:0000313" key="8">
    <source>
        <dbReference type="Proteomes" id="UP001157006"/>
    </source>
</evidence>
<dbReference type="InterPro" id="IPR003959">
    <property type="entry name" value="ATPase_AAA_core"/>
</dbReference>
<keyword evidence="8" id="KW-1185">Reference proteome</keyword>
<evidence type="ECO:0000256" key="5">
    <source>
        <dbReference type="RuleBase" id="RU003651"/>
    </source>
</evidence>
<evidence type="ECO:0000256" key="3">
    <source>
        <dbReference type="ARBA" id="ARBA00022840"/>
    </source>
</evidence>
<dbReference type="GO" id="GO:0005524">
    <property type="term" value="F:ATP binding"/>
    <property type="evidence" value="ECO:0007669"/>
    <property type="project" value="UniProtKB-KW"/>
</dbReference>
<dbReference type="Gene3D" id="3.40.50.300">
    <property type="entry name" value="P-loop containing nucleotide triphosphate hydrolases"/>
    <property type="match status" value="1"/>
</dbReference>
<evidence type="ECO:0000256" key="2">
    <source>
        <dbReference type="ARBA" id="ARBA00022741"/>
    </source>
</evidence>
<dbReference type="Proteomes" id="UP001157006">
    <property type="component" value="Unassembled WGS sequence"/>
</dbReference>
<evidence type="ECO:0000256" key="4">
    <source>
        <dbReference type="ARBA" id="ARBA00023128"/>
    </source>
</evidence>
<dbReference type="PANTHER" id="PTHR45644">
    <property type="entry name" value="AAA ATPASE, PUTATIVE (AFU_ORTHOLOGUE AFUA_2G12920)-RELATED-RELATED"/>
    <property type="match status" value="1"/>
</dbReference>
<accession>A0AAV0YF63</accession>
<keyword evidence="3 5" id="KW-0067">ATP-binding</keyword>
<organism evidence="7 8">
    <name type="scientific">Vicia faba</name>
    <name type="common">Broad bean</name>
    <name type="synonym">Faba vulgaris</name>
    <dbReference type="NCBI Taxonomy" id="3906"/>
    <lineage>
        <taxon>Eukaryota</taxon>
        <taxon>Viridiplantae</taxon>
        <taxon>Streptophyta</taxon>
        <taxon>Embryophyta</taxon>
        <taxon>Tracheophyta</taxon>
        <taxon>Spermatophyta</taxon>
        <taxon>Magnoliopsida</taxon>
        <taxon>eudicotyledons</taxon>
        <taxon>Gunneridae</taxon>
        <taxon>Pentapetalae</taxon>
        <taxon>rosids</taxon>
        <taxon>fabids</taxon>
        <taxon>Fabales</taxon>
        <taxon>Fabaceae</taxon>
        <taxon>Papilionoideae</taxon>
        <taxon>50 kb inversion clade</taxon>
        <taxon>NPAAA clade</taxon>
        <taxon>Hologalegina</taxon>
        <taxon>IRL clade</taxon>
        <taxon>Fabeae</taxon>
        <taxon>Vicia</taxon>
    </lineage>
</organism>
<dbReference type="EMBL" id="CATIWC010001816">
    <property type="protein sequence ID" value="CAI8584461.1"/>
    <property type="molecule type" value="Genomic_DNA"/>
</dbReference>
<dbReference type="InterPro" id="IPR051701">
    <property type="entry name" value="Mito_OM_Translocase_MSP1"/>
</dbReference>
<protein>
    <recommendedName>
        <fullName evidence="6">ATPase AAA-type core domain-containing protein</fullName>
    </recommendedName>
</protein>
<gene>
    <name evidence="7" type="ORF">VFH_U075840</name>
</gene>